<dbReference type="EC" id="2.4.1.-" evidence="5"/>
<name>A0A540MNE1_MALBA</name>
<dbReference type="FunFam" id="3.40.50.2000:FF:000103">
    <property type="entry name" value="Glycosyltransferase"/>
    <property type="match status" value="1"/>
</dbReference>
<organism evidence="6 7">
    <name type="scientific">Malus baccata</name>
    <name type="common">Siberian crab apple</name>
    <name type="synonym">Pyrus baccata</name>
    <dbReference type="NCBI Taxonomy" id="106549"/>
    <lineage>
        <taxon>Eukaryota</taxon>
        <taxon>Viridiplantae</taxon>
        <taxon>Streptophyta</taxon>
        <taxon>Embryophyta</taxon>
        <taxon>Tracheophyta</taxon>
        <taxon>Spermatophyta</taxon>
        <taxon>Magnoliopsida</taxon>
        <taxon>eudicotyledons</taxon>
        <taxon>Gunneridae</taxon>
        <taxon>Pentapetalae</taxon>
        <taxon>rosids</taxon>
        <taxon>fabids</taxon>
        <taxon>Rosales</taxon>
        <taxon>Rosaceae</taxon>
        <taxon>Amygdaloideae</taxon>
        <taxon>Maleae</taxon>
        <taxon>Malus</taxon>
    </lineage>
</organism>
<proteinExistence type="inferred from homology"/>
<protein>
    <recommendedName>
        <fullName evidence="5">Glycosyltransferase</fullName>
        <ecNumber evidence="5">2.4.1.-</ecNumber>
    </recommendedName>
</protein>
<evidence type="ECO:0000313" key="6">
    <source>
        <dbReference type="EMBL" id="TQD99899.1"/>
    </source>
</evidence>
<dbReference type="PANTHER" id="PTHR48047">
    <property type="entry name" value="GLYCOSYLTRANSFERASE"/>
    <property type="match status" value="1"/>
</dbReference>
<keyword evidence="3 4" id="KW-0808">Transferase</keyword>
<reference evidence="6 7" key="1">
    <citation type="journal article" date="2019" name="G3 (Bethesda)">
        <title>Sequencing of a Wild Apple (Malus baccata) Genome Unravels the Differences Between Cultivated and Wild Apple Species Regarding Disease Resistance and Cold Tolerance.</title>
        <authorList>
            <person name="Chen X."/>
        </authorList>
    </citation>
    <scope>NUCLEOTIDE SEQUENCE [LARGE SCALE GENOMIC DNA]</scope>
    <source>
        <strain evidence="7">cv. Shandingzi</strain>
        <tissue evidence="6">Leaves</tissue>
    </source>
</reference>
<dbReference type="CDD" id="cd03784">
    <property type="entry name" value="GT1_Gtf-like"/>
    <property type="match status" value="1"/>
</dbReference>
<keyword evidence="2 4" id="KW-0328">Glycosyltransferase</keyword>
<comment type="similarity">
    <text evidence="1 4">Belongs to the UDP-glycosyltransferase family.</text>
</comment>
<dbReference type="PANTHER" id="PTHR48047:SF84">
    <property type="entry name" value="GLYCOSYLTRANSFERASE"/>
    <property type="match status" value="1"/>
</dbReference>
<dbReference type="EMBL" id="VIEB01000226">
    <property type="protein sequence ID" value="TQD99899.1"/>
    <property type="molecule type" value="Genomic_DNA"/>
</dbReference>
<dbReference type="GO" id="GO:0035251">
    <property type="term" value="F:UDP-glucosyltransferase activity"/>
    <property type="evidence" value="ECO:0007669"/>
    <property type="project" value="TreeGrafter"/>
</dbReference>
<comment type="caution">
    <text evidence="6">The sequence shown here is derived from an EMBL/GenBank/DDBJ whole genome shotgun (WGS) entry which is preliminary data.</text>
</comment>
<evidence type="ECO:0000313" key="7">
    <source>
        <dbReference type="Proteomes" id="UP000315295"/>
    </source>
</evidence>
<evidence type="ECO:0000256" key="3">
    <source>
        <dbReference type="ARBA" id="ARBA00022679"/>
    </source>
</evidence>
<dbReference type="Proteomes" id="UP000315295">
    <property type="component" value="Unassembled WGS sequence"/>
</dbReference>
<evidence type="ECO:0000256" key="4">
    <source>
        <dbReference type="RuleBase" id="RU003718"/>
    </source>
</evidence>
<dbReference type="Pfam" id="PF00201">
    <property type="entry name" value="UDPGT"/>
    <property type="match status" value="1"/>
</dbReference>
<keyword evidence="7" id="KW-1185">Reference proteome</keyword>
<gene>
    <name evidence="6" type="ORF">C1H46_014512</name>
</gene>
<evidence type="ECO:0000256" key="1">
    <source>
        <dbReference type="ARBA" id="ARBA00009995"/>
    </source>
</evidence>
<sequence length="512" mass="57668">MAEIKEHIVMFPFMAQGHIIPFLALAQQLEQKKGCTITLINTPFNIKKLSSSLPPNTTIRLLEIPFKSSDHGLPSDAENTNSLSYHLILKLFQASLSLKPSFRNLMHGLVHERNGLRRPVCMITDIFFGWTIEIAHEFGMSHAVFSTVGGFGMACYYSLCLHLPHLKAKSGEYEFTLPDFPEAKKFHISQLSESLKLSNGTDPFSVFVHKAFNECMKTDGMVINTVEELDKTGLMYLRKIFKLPVWAVGPLLLSSGNGTKRAGKEFGLAQEALKNWLDSKPPRSVLYISFGSQNTVSKSQMMQLAMALESSGKNFIWVVRPPLEYDVDSEFKEKEWFPEGFVQRIKAQNKGLIVEKWAPQVEILSHKATSAFLSHCGWNSVIESLVHGVPLLGWPMASEQFFNVKYLVEQVGVCVEVARGKSCEVQKENIVAKLESVMNETEKGKQMRRKASEAKEIIRDAMKDEEGYKGCSTKALEDFLTAAAMSYRVEENSGLKTNETLLKRREKLALRK</sequence>
<dbReference type="InterPro" id="IPR035595">
    <property type="entry name" value="UDP_glycos_trans_CS"/>
</dbReference>
<dbReference type="FunFam" id="3.40.50.2000:FF:000064">
    <property type="entry name" value="Glycosyltransferase"/>
    <property type="match status" value="1"/>
</dbReference>
<dbReference type="SUPFAM" id="SSF53756">
    <property type="entry name" value="UDP-Glycosyltransferase/glycogen phosphorylase"/>
    <property type="match status" value="1"/>
</dbReference>
<evidence type="ECO:0000256" key="2">
    <source>
        <dbReference type="ARBA" id="ARBA00022676"/>
    </source>
</evidence>
<dbReference type="AlphaFoldDB" id="A0A540MNE1"/>
<dbReference type="Gene3D" id="3.40.50.2000">
    <property type="entry name" value="Glycogen Phosphorylase B"/>
    <property type="match status" value="2"/>
</dbReference>
<dbReference type="PROSITE" id="PS00375">
    <property type="entry name" value="UDPGT"/>
    <property type="match status" value="1"/>
</dbReference>
<evidence type="ECO:0000256" key="5">
    <source>
        <dbReference type="RuleBase" id="RU362057"/>
    </source>
</evidence>
<dbReference type="InterPro" id="IPR002213">
    <property type="entry name" value="UDP_glucos_trans"/>
</dbReference>
<accession>A0A540MNE1</accession>